<dbReference type="Proteomes" id="UP001600888">
    <property type="component" value="Unassembled WGS sequence"/>
</dbReference>
<gene>
    <name evidence="2" type="ORF">FJTKL_09105</name>
</gene>
<protein>
    <submittedName>
        <fullName evidence="2">Uncharacterized protein</fullName>
    </submittedName>
</protein>
<evidence type="ECO:0000313" key="3">
    <source>
        <dbReference type="Proteomes" id="UP001600888"/>
    </source>
</evidence>
<dbReference type="EMBL" id="JBAWTH010000038">
    <property type="protein sequence ID" value="KAL2284114.1"/>
    <property type="molecule type" value="Genomic_DNA"/>
</dbReference>
<comment type="caution">
    <text evidence="2">The sequence shown here is derived from an EMBL/GenBank/DDBJ whole genome shotgun (WGS) entry which is preliminary data.</text>
</comment>
<evidence type="ECO:0000256" key="1">
    <source>
        <dbReference type="SAM" id="Coils"/>
    </source>
</evidence>
<keyword evidence="1" id="KW-0175">Coiled coil</keyword>
<organism evidence="2 3">
    <name type="scientific">Diaporthe vaccinii</name>
    <dbReference type="NCBI Taxonomy" id="105482"/>
    <lineage>
        <taxon>Eukaryota</taxon>
        <taxon>Fungi</taxon>
        <taxon>Dikarya</taxon>
        <taxon>Ascomycota</taxon>
        <taxon>Pezizomycotina</taxon>
        <taxon>Sordariomycetes</taxon>
        <taxon>Sordariomycetidae</taxon>
        <taxon>Diaporthales</taxon>
        <taxon>Diaporthaceae</taxon>
        <taxon>Diaporthe</taxon>
        <taxon>Diaporthe eres species complex</taxon>
    </lineage>
</organism>
<reference evidence="2 3" key="1">
    <citation type="submission" date="2024-03" db="EMBL/GenBank/DDBJ databases">
        <title>A high-quality draft genome sequence of Diaporthe vaccinii, a causative agent of upright dieback and viscid rot disease in cranberry plants.</title>
        <authorList>
            <person name="Sarrasin M."/>
            <person name="Lang B.F."/>
            <person name="Burger G."/>
        </authorList>
    </citation>
    <scope>NUCLEOTIDE SEQUENCE [LARGE SCALE GENOMIC DNA]</scope>
    <source>
        <strain evidence="2 3">IS7</strain>
    </source>
</reference>
<keyword evidence="3" id="KW-1185">Reference proteome</keyword>
<sequence length="248" mass="28664">MANEASDSDHGCLAFDVYLMEHWKTNDPADTRGDKDEWDALARRYLALTPMQRFPYHERARSRRDRIFEDHRELFTRLFSTMQTPQDRRISLRRSTHTSHDPIRIRTNYDASLADTRGGAFIDKALYACPDGDWSRVLLRMPELCDEMRFSSEEMHEEAEEELAEADDEMDRLTKRAVFRVYLVDGEALGMGLVKVLWLDCHGENVWENTISPGEIQDFTGSCNAFAGVGEILQTFAEGTERGARLRF</sequence>
<name>A0ABR4ENU6_9PEZI</name>
<evidence type="ECO:0000313" key="2">
    <source>
        <dbReference type="EMBL" id="KAL2284114.1"/>
    </source>
</evidence>
<accession>A0ABR4ENU6</accession>
<proteinExistence type="predicted"/>
<feature type="coiled-coil region" evidence="1">
    <location>
        <begin position="149"/>
        <end position="176"/>
    </location>
</feature>